<feature type="domain" description="N-acetyltransferase" evidence="3">
    <location>
        <begin position="228"/>
        <end position="371"/>
    </location>
</feature>
<accession>A0ABV8KMS6</accession>
<evidence type="ECO:0000256" key="1">
    <source>
        <dbReference type="ARBA" id="ARBA00022679"/>
    </source>
</evidence>
<dbReference type="PANTHER" id="PTHR43420:SF12">
    <property type="entry name" value="N-ACETYLTRANSFERASE DOMAIN-CONTAINING PROTEIN"/>
    <property type="match status" value="1"/>
</dbReference>
<dbReference type="InterPro" id="IPR016181">
    <property type="entry name" value="Acyl_CoA_acyltransferase"/>
</dbReference>
<dbReference type="PROSITE" id="PS51186">
    <property type="entry name" value="GNAT"/>
    <property type="match status" value="1"/>
</dbReference>
<dbReference type="InterPro" id="IPR000182">
    <property type="entry name" value="GNAT_dom"/>
</dbReference>
<evidence type="ECO:0000313" key="4">
    <source>
        <dbReference type="EMBL" id="MFC4106871.1"/>
    </source>
</evidence>
<protein>
    <submittedName>
        <fullName evidence="4">GNAT family N-acetyltransferase</fullName>
        <ecNumber evidence="4">2.3.1.-</ecNumber>
    </submittedName>
</protein>
<name>A0ABV8KMS6_9ACTN</name>
<dbReference type="EMBL" id="JBHSBN010000007">
    <property type="protein sequence ID" value="MFC4106871.1"/>
    <property type="molecule type" value="Genomic_DNA"/>
</dbReference>
<proteinExistence type="predicted"/>
<gene>
    <name evidence="4" type="ORF">ACFOX0_13160</name>
</gene>
<dbReference type="Proteomes" id="UP001595868">
    <property type="component" value="Unassembled WGS sequence"/>
</dbReference>
<dbReference type="EC" id="2.3.1.-" evidence="4"/>
<keyword evidence="1 4" id="KW-0808">Transferase</keyword>
<organism evidence="4 5">
    <name type="scientific">Micromonospora zhanjiangensis</name>
    <dbReference type="NCBI Taxonomy" id="1522057"/>
    <lineage>
        <taxon>Bacteria</taxon>
        <taxon>Bacillati</taxon>
        <taxon>Actinomycetota</taxon>
        <taxon>Actinomycetes</taxon>
        <taxon>Micromonosporales</taxon>
        <taxon>Micromonosporaceae</taxon>
        <taxon>Micromonospora</taxon>
    </lineage>
</organism>
<dbReference type="Pfam" id="PF24553">
    <property type="entry name" value="Rv0428c_C"/>
    <property type="match status" value="1"/>
</dbReference>
<comment type="caution">
    <text evidence="4">The sequence shown here is derived from an EMBL/GenBank/DDBJ whole genome shotgun (WGS) entry which is preliminary data.</text>
</comment>
<dbReference type="PANTHER" id="PTHR43420">
    <property type="entry name" value="ACETYLTRANSFERASE"/>
    <property type="match status" value="1"/>
</dbReference>
<evidence type="ECO:0000259" key="3">
    <source>
        <dbReference type="PROSITE" id="PS51186"/>
    </source>
</evidence>
<dbReference type="CDD" id="cd04301">
    <property type="entry name" value="NAT_SF"/>
    <property type="match status" value="1"/>
</dbReference>
<sequence>MLRQQDVGHRIVVRRVIGVRAGRTVFSDALGELTELTETHLTVNTATGPQRVPLTEVHRAKRVPAARRPTAAAVVALELAADEAWPAPVRDRLGGWLLRSAEGWTGRANSALPVGDPDRPLPAAIDAVRAWYADRGQPAMINVPLPLATPVSAELDDRGWGDARPLVLVQTAPLARVRAALGGPVPPDGPTEPGPAAAPAAELTTEPTAGWIAMVAARKAGLPTAARHVLTAVDQVRFAHVYATGAGFDPADSDPAGADGTEAAGVLAAGTRPAGPELLAIGRGTVTGGGRWLGLTLIEVAPSARRRGLARQVIRALVDWADGLGATQAFLQVEESNTAAVTLYRELGFTTHHTYRTRIAPAGRPDEPDATR</sequence>
<dbReference type="GO" id="GO:0016746">
    <property type="term" value="F:acyltransferase activity"/>
    <property type="evidence" value="ECO:0007669"/>
    <property type="project" value="UniProtKB-KW"/>
</dbReference>
<keyword evidence="5" id="KW-1185">Reference proteome</keyword>
<dbReference type="Gene3D" id="3.40.630.30">
    <property type="match status" value="1"/>
</dbReference>
<keyword evidence="2 4" id="KW-0012">Acyltransferase</keyword>
<dbReference type="InterPro" id="IPR056935">
    <property type="entry name" value="Rv0428c-like_C"/>
</dbReference>
<dbReference type="RefSeq" id="WP_377545199.1">
    <property type="nucleotide sequence ID" value="NZ_JBHSBN010000007.1"/>
</dbReference>
<evidence type="ECO:0000256" key="2">
    <source>
        <dbReference type="ARBA" id="ARBA00023315"/>
    </source>
</evidence>
<evidence type="ECO:0000313" key="5">
    <source>
        <dbReference type="Proteomes" id="UP001595868"/>
    </source>
</evidence>
<reference evidence="5" key="1">
    <citation type="journal article" date="2019" name="Int. J. Syst. Evol. Microbiol.">
        <title>The Global Catalogue of Microorganisms (GCM) 10K type strain sequencing project: providing services to taxonomists for standard genome sequencing and annotation.</title>
        <authorList>
            <consortium name="The Broad Institute Genomics Platform"/>
            <consortium name="The Broad Institute Genome Sequencing Center for Infectious Disease"/>
            <person name="Wu L."/>
            <person name="Ma J."/>
        </authorList>
    </citation>
    <scope>NUCLEOTIDE SEQUENCE [LARGE SCALE GENOMIC DNA]</scope>
    <source>
        <strain evidence="5">2902at01</strain>
    </source>
</reference>
<dbReference type="SUPFAM" id="SSF55729">
    <property type="entry name" value="Acyl-CoA N-acyltransferases (Nat)"/>
    <property type="match status" value="1"/>
</dbReference>
<dbReference type="InterPro" id="IPR050680">
    <property type="entry name" value="YpeA/RimI_acetyltransf"/>
</dbReference>